<evidence type="ECO:0000313" key="16">
    <source>
        <dbReference type="Ensembl" id="ENSGMOP00000025177.1"/>
    </source>
</evidence>
<dbReference type="SUPFAM" id="SSF53098">
    <property type="entry name" value="Ribonuclease H-like"/>
    <property type="match status" value="1"/>
</dbReference>
<dbReference type="Gene3D" id="2.40.70.10">
    <property type="entry name" value="Acid Proteases"/>
    <property type="match status" value="1"/>
</dbReference>
<feature type="compositionally biased region" description="Basic and acidic residues" evidence="12">
    <location>
        <begin position="244"/>
        <end position="254"/>
    </location>
</feature>
<keyword evidence="9" id="KW-0695">RNA-directed DNA polymerase</keyword>
<dbReference type="InterPro" id="IPR001878">
    <property type="entry name" value="Znf_CCHC"/>
</dbReference>
<keyword evidence="11" id="KW-0862">Zinc</keyword>
<dbReference type="InterPro" id="IPR043128">
    <property type="entry name" value="Rev_trsase/Diguanyl_cyclase"/>
</dbReference>
<feature type="region of interest" description="Disordered" evidence="12">
    <location>
        <begin position="199"/>
        <end position="254"/>
    </location>
</feature>
<dbReference type="Proteomes" id="UP000694546">
    <property type="component" value="Chromosome 14"/>
</dbReference>
<dbReference type="FunFam" id="3.30.70.270:FF:000020">
    <property type="entry name" value="Transposon Tf2-6 polyprotein-like Protein"/>
    <property type="match status" value="1"/>
</dbReference>
<dbReference type="InterPro" id="IPR012337">
    <property type="entry name" value="RNaseH-like_sf"/>
</dbReference>
<dbReference type="Gene3D" id="3.10.10.10">
    <property type="entry name" value="HIV Type 1 Reverse Transcriptase, subunit A, domain 1"/>
    <property type="match status" value="1"/>
</dbReference>
<evidence type="ECO:0000313" key="17">
    <source>
        <dbReference type="Proteomes" id="UP000694546"/>
    </source>
</evidence>
<dbReference type="Gene3D" id="1.10.4020.10">
    <property type="entry name" value="DNA breaking-rejoining enzymes"/>
    <property type="match status" value="1"/>
</dbReference>
<dbReference type="GO" id="GO:0015074">
    <property type="term" value="P:DNA integration"/>
    <property type="evidence" value="ECO:0007669"/>
    <property type="project" value="InterPro"/>
</dbReference>
<dbReference type="PANTHER" id="PTHR37984:SF5">
    <property type="entry name" value="PROTEIN NYNRIN-LIKE"/>
    <property type="match status" value="1"/>
</dbReference>
<keyword evidence="11" id="KW-0863">Zinc-finger</keyword>
<evidence type="ECO:0000259" key="14">
    <source>
        <dbReference type="PROSITE" id="PS50878"/>
    </source>
</evidence>
<dbReference type="Pfam" id="PF00098">
    <property type="entry name" value="zf-CCHC"/>
    <property type="match status" value="1"/>
</dbReference>
<evidence type="ECO:0000256" key="12">
    <source>
        <dbReference type="SAM" id="MobiDB-lite"/>
    </source>
</evidence>
<evidence type="ECO:0000256" key="11">
    <source>
        <dbReference type="PROSITE-ProRule" id="PRU00047"/>
    </source>
</evidence>
<dbReference type="Pfam" id="PF00078">
    <property type="entry name" value="RVT_1"/>
    <property type="match status" value="1"/>
</dbReference>
<dbReference type="InterPro" id="IPR021109">
    <property type="entry name" value="Peptidase_aspartic_dom_sf"/>
</dbReference>
<dbReference type="GO" id="GO:0003676">
    <property type="term" value="F:nucleic acid binding"/>
    <property type="evidence" value="ECO:0007669"/>
    <property type="project" value="InterPro"/>
</dbReference>
<comment type="similarity">
    <text evidence="1">Belongs to the beta type-B retroviral polymerase family. HERV class-II K(HML-2) pol subfamily.</text>
</comment>
<feature type="compositionally biased region" description="Basic and acidic residues" evidence="12">
    <location>
        <begin position="214"/>
        <end position="224"/>
    </location>
</feature>
<reference evidence="16" key="2">
    <citation type="submission" date="2025-09" db="UniProtKB">
        <authorList>
            <consortium name="Ensembl"/>
        </authorList>
    </citation>
    <scope>IDENTIFICATION</scope>
</reference>
<evidence type="ECO:0000256" key="6">
    <source>
        <dbReference type="ARBA" id="ARBA00022722"/>
    </source>
</evidence>
<dbReference type="CDD" id="cd09274">
    <property type="entry name" value="RNase_HI_RT_Ty3"/>
    <property type="match status" value="1"/>
</dbReference>
<evidence type="ECO:0000259" key="15">
    <source>
        <dbReference type="PROSITE" id="PS50994"/>
    </source>
</evidence>
<organism evidence="16 17">
    <name type="scientific">Gadus morhua</name>
    <name type="common">Atlantic cod</name>
    <dbReference type="NCBI Taxonomy" id="8049"/>
    <lineage>
        <taxon>Eukaryota</taxon>
        <taxon>Metazoa</taxon>
        <taxon>Chordata</taxon>
        <taxon>Craniata</taxon>
        <taxon>Vertebrata</taxon>
        <taxon>Euteleostomi</taxon>
        <taxon>Actinopterygii</taxon>
        <taxon>Neopterygii</taxon>
        <taxon>Teleostei</taxon>
        <taxon>Neoteleostei</taxon>
        <taxon>Acanthomorphata</taxon>
        <taxon>Zeiogadaria</taxon>
        <taxon>Gadariae</taxon>
        <taxon>Gadiformes</taxon>
        <taxon>Gadoidei</taxon>
        <taxon>Gadidae</taxon>
        <taxon>Gadus</taxon>
    </lineage>
</organism>
<evidence type="ECO:0000256" key="7">
    <source>
        <dbReference type="ARBA" id="ARBA00022759"/>
    </source>
</evidence>
<keyword evidence="4" id="KW-0808">Transferase</keyword>
<keyword evidence="17" id="KW-1185">Reference proteome</keyword>
<name>A0A8C5A1L9_GADMO</name>
<dbReference type="InterPro" id="IPR041373">
    <property type="entry name" value="RT_RNaseH"/>
</dbReference>
<feature type="compositionally biased region" description="Basic and acidic residues" evidence="12">
    <location>
        <begin position="1488"/>
        <end position="1498"/>
    </location>
</feature>
<dbReference type="FunFam" id="3.30.420.10:FF:000032">
    <property type="entry name" value="Retrovirus-related Pol polyprotein from transposon 297-like Protein"/>
    <property type="match status" value="1"/>
</dbReference>
<dbReference type="SUPFAM" id="SSF56672">
    <property type="entry name" value="DNA/RNA polymerases"/>
    <property type="match status" value="1"/>
</dbReference>
<dbReference type="Pfam" id="PF00665">
    <property type="entry name" value="rve"/>
    <property type="match status" value="1"/>
</dbReference>
<evidence type="ECO:0000256" key="10">
    <source>
        <dbReference type="ARBA" id="ARBA00039658"/>
    </source>
</evidence>
<dbReference type="InterPro" id="IPR050951">
    <property type="entry name" value="Retrovirus_Pol_polyprotein"/>
</dbReference>
<feature type="region of interest" description="Disordered" evidence="12">
    <location>
        <begin position="1450"/>
        <end position="1534"/>
    </location>
</feature>
<accession>A0A8C5A1L9</accession>
<dbReference type="InterPro" id="IPR036875">
    <property type="entry name" value="Znf_CCHC_sf"/>
</dbReference>
<keyword evidence="7" id="KW-0255">Endonuclease</keyword>
<dbReference type="GeneTree" id="ENSGT01050000244855"/>
<evidence type="ECO:0000259" key="13">
    <source>
        <dbReference type="PROSITE" id="PS50158"/>
    </source>
</evidence>
<dbReference type="PANTHER" id="PTHR37984">
    <property type="entry name" value="PROTEIN CBG26694"/>
    <property type="match status" value="1"/>
</dbReference>
<evidence type="ECO:0000256" key="2">
    <source>
        <dbReference type="ARBA" id="ARBA00012180"/>
    </source>
</evidence>
<feature type="domain" description="CCHC-type" evidence="13">
    <location>
        <begin position="259"/>
        <end position="274"/>
    </location>
</feature>
<dbReference type="GO" id="GO:0008270">
    <property type="term" value="F:zinc ion binding"/>
    <property type="evidence" value="ECO:0007669"/>
    <property type="project" value="UniProtKB-KW"/>
</dbReference>
<keyword evidence="6" id="KW-0540">Nuclease</keyword>
<dbReference type="InterPro" id="IPR041588">
    <property type="entry name" value="Integrase_H2C2"/>
</dbReference>
<evidence type="ECO:0000256" key="9">
    <source>
        <dbReference type="ARBA" id="ARBA00022918"/>
    </source>
</evidence>
<keyword evidence="11" id="KW-0479">Metal-binding</keyword>
<evidence type="ECO:0000256" key="1">
    <source>
        <dbReference type="ARBA" id="ARBA00010879"/>
    </source>
</evidence>
<keyword evidence="8" id="KW-0378">Hydrolase</keyword>
<feature type="compositionally biased region" description="Pro residues" evidence="12">
    <location>
        <begin position="1499"/>
        <end position="1508"/>
    </location>
</feature>
<dbReference type="Pfam" id="PF17917">
    <property type="entry name" value="RT_RNaseH"/>
    <property type="match status" value="1"/>
</dbReference>
<keyword evidence="5" id="KW-0548">Nucleotidyltransferase</keyword>
<dbReference type="EC" id="3.1.26.4" evidence="2"/>
<dbReference type="InterPro" id="IPR001584">
    <property type="entry name" value="Integrase_cat-core"/>
</dbReference>
<dbReference type="PROSITE" id="PS50994">
    <property type="entry name" value="INTEGRASE"/>
    <property type="match status" value="1"/>
</dbReference>
<evidence type="ECO:0000256" key="4">
    <source>
        <dbReference type="ARBA" id="ARBA00022679"/>
    </source>
</evidence>
<dbReference type="PROSITE" id="PS50878">
    <property type="entry name" value="RT_POL"/>
    <property type="match status" value="1"/>
</dbReference>
<dbReference type="Pfam" id="PF17921">
    <property type="entry name" value="Integrase_H2C2"/>
    <property type="match status" value="1"/>
</dbReference>
<proteinExistence type="inferred from homology"/>
<dbReference type="SUPFAM" id="SSF50630">
    <property type="entry name" value="Acid proteases"/>
    <property type="match status" value="1"/>
</dbReference>
<feature type="domain" description="Integrase catalytic" evidence="15">
    <location>
        <begin position="633"/>
        <end position="791"/>
    </location>
</feature>
<dbReference type="CDD" id="cd01647">
    <property type="entry name" value="RT_LTR"/>
    <property type="match status" value="1"/>
</dbReference>
<dbReference type="InterPro" id="IPR054465">
    <property type="entry name" value="Integrase_p58-like_C"/>
</dbReference>
<protein>
    <recommendedName>
        <fullName evidence="10">Gypsy retrotransposon integrase-like protein 1</fullName>
        <ecNumber evidence="3">2.7.7.49</ecNumber>
        <ecNumber evidence="2">3.1.26.4</ecNumber>
    </recommendedName>
</protein>
<dbReference type="InterPro" id="IPR000477">
    <property type="entry name" value="RT_dom"/>
</dbReference>
<dbReference type="InterPro" id="IPR038269">
    <property type="entry name" value="SCAN_sf"/>
</dbReference>
<feature type="domain" description="Reverse transcriptase" evidence="14">
    <location>
        <begin position="1006"/>
        <end position="1184"/>
    </location>
</feature>
<dbReference type="Gene3D" id="3.30.420.10">
    <property type="entry name" value="Ribonuclease H-like superfamily/Ribonuclease H"/>
    <property type="match status" value="1"/>
</dbReference>
<evidence type="ECO:0000256" key="8">
    <source>
        <dbReference type="ARBA" id="ARBA00022801"/>
    </source>
</evidence>
<dbReference type="PROSITE" id="PS50158">
    <property type="entry name" value="ZF_CCHC"/>
    <property type="match status" value="1"/>
</dbReference>
<dbReference type="SMART" id="SM00343">
    <property type="entry name" value="ZnF_C2HC"/>
    <property type="match status" value="1"/>
</dbReference>
<dbReference type="InterPro" id="IPR036397">
    <property type="entry name" value="RNaseH_sf"/>
</dbReference>
<dbReference type="Gene3D" id="4.10.60.10">
    <property type="entry name" value="Zinc finger, CCHC-type"/>
    <property type="match status" value="1"/>
</dbReference>
<feature type="compositionally biased region" description="Basic residues" evidence="12">
    <location>
        <begin position="405"/>
        <end position="419"/>
    </location>
</feature>
<dbReference type="Pfam" id="PF22938">
    <property type="entry name" value="Integrase_p58_C"/>
    <property type="match status" value="1"/>
</dbReference>
<dbReference type="FunFam" id="3.10.20.370:FF:000001">
    <property type="entry name" value="Retrovirus-related Pol polyprotein from transposon 17.6-like protein"/>
    <property type="match status" value="1"/>
</dbReference>
<sequence length="1555" mass="174311">MSQPGVPAATREEEIEVLRRCMARMAEQLAREPSHAAPTKRLTKLGPDDDVEAYLEIFERTAARERWPADQWGYILAPFLSGDAQRAYRDLSTAQAAHYPTLKRAILAHYGHSLPAQAQRFHDWVYDPLGSVRSQVSQLVRLAERWLVEGEGPPHLDRLVIDRCIRALPTGAKRWASGNQPRTVNDLVELLENHQVTQRLCGGATPAGGGAGETRTERRGRAPESQRSQAPPTRAPAYPNQTLADRRGPAPPTQREEWRCYTCGQTGHLARHCPGAGDVSMPTASPSDRRGGVCLRTTCWSHERTDTPSLPVRVGRHDTHALLDSGSVVTLVRPDLADGAPGGRIDVGCIHGQTESYSTRQITVRTPKGTFTVRAGLVPNLPMPLLIGRDCPIFAQLLGAELQAPRRRPPRTRPRRLRSRPAYMASHPTPSRSDSNESPDRAPREAARHAPASSTVSLPPGTPDTLTGSEQAPPPDEEESPPLIDFTDYPLADGGGPGKGGQFATAQLEDDALRHAWGHVQVHEGLSRDSVSDRRYPHFSTRGGLLYRVVQRGGKEVEQLVVPRPYVSKVLYMAHTHLLGAHLGVDKTRDRILDRFFWPGVKRNVEDYCRACPECQRTAPRPTVRNPLIPMPLIEVPFDRLGLDIVGPLPKTSRGHRYVLVMVDYATRYPEAVPLRAATAKAVARELMVLFSRVGIVREILTDQGSCFMSRVLKGLTSLLQIRHLRTSVYHPQTDGLVERFNKTLKSMLKKVMEADGKNWDQLLPHVLFAVREVPQASTGFSPFELLYGRRPRGLLDIARDAWESQPSPHRTVVEHVEQMRGRMAQIWPVVREHLGRAQQAQARVYNRGAKLRTFNPGDQVLVLVPTAECKFLAKWQGPYDVIDRVGEVNYRVRQPGRRKTIQVYHINLLKQWHPPTALRDPALLSLSAQLPLPEVPVGDQLSPSQSQDLKEVVLQHLDVFSERPGRTATVSHDIKTEPGVRVRLRPYRIPEARRAAIRAEVTSMLQMGIIEESHSAWSSPVVLVPKPDGSYRFCNDFRKLNEVSAFDAYPMPRIDELIERLGPARFITTLDLTKGYWQVPLTQRAREKTAFATPDGLYQYTVLPFGVHGAPATFQRMMDRVLRAHREYAAAYIDDIVIHSSTWDLHLHHLRAVLGALRAAGLTANPKKCHLGLEEASYLGYRVGRGSVKPQEEKVQTIQTWPRPRTKKQVKSFLGLVGYYQRFIPAFATLASPLHELTRRALPDRVEWTEEVDEAFLSLRRALCTEPLLITPDFNLPFVVHTDASEVGLGAVLSQVRSGEEHPVTYISRKLLTSEKAYSTVEKEALAIKWTVEKLRYYLLGRTFTLVTDHAPLKWMATAKDTNARVTRWFLALQDYHFQVVHRPGRAHANADALSRRDACLGLCRADPDLQLRGGVCGNPDPTEEFEPRQRPLRGQVVRGRYVPLGAAMREGASSAPAQSRRCGAPGGARQRRGLNGRVDTSQGNATERERRSEWRLPEPPLMPIRFPPGLSRRRRRGSRPRPPQQDQTRRGVLYSQTRKNLSSLLCSFFCMSG</sequence>
<evidence type="ECO:0000256" key="3">
    <source>
        <dbReference type="ARBA" id="ARBA00012493"/>
    </source>
</evidence>
<dbReference type="InterPro" id="IPR043502">
    <property type="entry name" value="DNA/RNA_pol_sf"/>
</dbReference>
<reference evidence="16" key="1">
    <citation type="submission" date="2025-08" db="UniProtKB">
        <authorList>
            <consortium name="Ensembl"/>
        </authorList>
    </citation>
    <scope>IDENTIFICATION</scope>
</reference>
<feature type="compositionally biased region" description="Basic and acidic residues" evidence="12">
    <location>
        <begin position="434"/>
        <end position="448"/>
    </location>
</feature>
<dbReference type="Ensembl" id="ENSGMOT00000064056.1">
    <property type="protein sequence ID" value="ENSGMOP00000025177.1"/>
    <property type="gene ID" value="ENSGMOG00000025742.1"/>
</dbReference>
<dbReference type="EC" id="2.7.7.49" evidence="3"/>
<dbReference type="GO" id="GO:0004523">
    <property type="term" value="F:RNA-DNA hybrid ribonuclease activity"/>
    <property type="evidence" value="ECO:0007669"/>
    <property type="project" value="UniProtKB-EC"/>
</dbReference>
<dbReference type="SUPFAM" id="SSF47353">
    <property type="entry name" value="Retrovirus capsid dimerization domain-like"/>
    <property type="match status" value="1"/>
</dbReference>
<dbReference type="Gene3D" id="1.10.340.70">
    <property type="match status" value="1"/>
</dbReference>
<dbReference type="FunFam" id="1.10.340.70:FF:000001">
    <property type="entry name" value="Retrovirus-related Pol polyprotein from transposon gypsy-like Protein"/>
    <property type="match status" value="1"/>
</dbReference>
<dbReference type="Gene3D" id="3.30.70.270">
    <property type="match status" value="2"/>
</dbReference>
<dbReference type="GO" id="GO:0003964">
    <property type="term" value="F:RNA-directed DNA polymerase activity"/>
    <property type="evidence" value="ECO:0007669"/>
    <property type="project" value="UniProtKB-KW"/>
</dbReference>
<evidence type="ECO:0000256" key="5">
    <source>
        <dbReference type="ARBA" id="ARBA00022695"/>
    </source>
</evidence>
<feature type="region of interest" description="Disordered" evidence="12">
    <location>
        <begin position="404"/>
        <end position="503"/>
    </location>
</feature>
<dbReference type="SUPFAM" id="SSF57756">
    <property type="entry name" value="Retrovirus zinc finger-like domains"/>
    <property type="match status" value="1"/>
</dbReference>